<comment type="caution">
    <text evidence="4">The sequence shown here is derived from an EMBL/GenBank/DDBJ whole genome shotgun (WGS) entry which is preliminary data.</text>
</comment>
<feature type="domain" description="AB hydrolase-1" evidence="2">
    <location>
        <begin position="30"/>
        <end position="297"/>
    </location>
</feature>
<dbReference type="Gene3D" id="3.40.50.1820">
    <property type="entry name" value="alpha/beta hydrolase"/>
    <property type="match status" value="1"/>
</dbReference>
<dbReference type="Pfam" id="PF00561">
    <property type="entry name" value="Abhydrolase_1"/>
    <property type="match status" value="1"/>
</dbReference>
<dbReference type="Pfam" id="PF02627">
    <property type="entry name" value="CMD"/>
    <property type="match status" value="1"/>
</dbReference>
<feature type="domain" description="Carboxymuconolactone decarboxylase-like" evidence="3">
    <location>
        <begin position="341"/>
        <end position="423"/>
    </location>
</feature>
<gene>
    <name evidence="4" type="ORF">Aco03nite_080190</name>
</gene>
<keyword evidence="5" id="KW-1185">Reference proteome</keyword>
<dbReference type="PANTHER" id="PTHR33570">
    <property type="entry name" value="4-CARBOXYMUCONOLACTONE DECARBOXYLASE FAMILY PROTEIN"/>
    <property type="match status" value="1"/>
</dbReference>
<name>A0ABQ3XMC4_9ACTN</name>
<dbReference type="InterPro" id="IPR012788">
    <property type="entry name" value="Decarb_PcaC"/>
</dbReference>
<feature type="region of interest" description="Disordered" evidence="1">
    <location>
        <begin position="163"/>
        <end position="191"/>
    </location>
</feature>
<dbReference type="InterPro" id="IPR029058">
    <property type="entry name" value="AB_hydrolase_fold"/>
</dbReference>
<evidence type="ECO:0000313" key="5">
    <source>
        <dbReference type="Proteomes" id="UP000612282"/>
    </source>
</evidence>
<dbReference type="PRINTS" id="PR00111">
    <property type="entry name" value="ABHYDROLASE"/>
</dbReference>
<organism evidence="4 5">
    <name type="scientific">Actinoplanes couchii</name>
    <dbReference type="NCBI Taxonomy" id="403638"/>
    <lineage>
        <taxon>Bacteria</taxon>
        <taxon>Bacillati</taxon>
        <taxon>Actinomycetota</taxon>
        <taxon>Actinomycetes</taxon>
        <taxon>Micromonosporales</taxon>
        <taxon>Micromonosporaceae</taxon>
        <taxon>Actinoplanes</taxon>
    </lineage>
</organism>
<dbReference type="InterPro" id="IPR000073">
    <property type="entry name" value="AB_hydrolase_1"/>
</dbReference>
<dbReference type="EMBL" id="BOMG01000099">
    <property type="protein sequence ID" value="GID59615.1"/>
    <property type="molecule type" value="Genomic_DNA"/>
</dbReference>
<dbReference type="PANTHER" id="PTHR33570:SF2">
    <property type="entry name" value="CARBOXYMUCONOLACTONE DECARBOXYLASE-LIKE DOMAIN-CONTAINING PROTEIN"/>
    <property type="match status" value="1"/>
</dbReference>
<evidence type="ECO:0000256" key="1">
    <source>
        <dbReference type="SAM" id="MobiDB-lite"/>
    </source>
</evidence>
<dbReference type="Proteomes" id="UP000612282">
    <property type="component" value="Unassembled WGS sequence"/>
</dbReference>
<accession>A0ABQ3XMC4</accession>
<proteinExistence type="predicted"/>
<reference evidence="4 5" key="1">
    <citation type="submission" date="2021-01" db="EMBL/GenBank/DDBJ databases">
        <title>Whole genome shotgun sequence of Actinoplanes couchii NBRC 106145.</title>
        <authorList>
            <person name="Komaki H."/>
            <person name="Tamura T."/>
        </authorList>
    </citation>
    <scope>NUCLEOTIDE SEQUENCE [LARGE SCALE GENOMIC DNA]</scope>
    <source>
        <strain evidence="4 5">NBRC 106145</strain>
    </source>
</reference>
<dbReference type="SUPFAM" id="SSF69118">
    <property type="entry name" value="AhpD-like"/>
    <property type="match status" value="1"/>
</dbReference>
<dbReference type="InterPro" id="IPR003779">
    <property type="entry name" value="CMD-like"/>
</dbReference>
<dbReference type="SUPFAM" id="SSF53474">
    <property type="entry name" value="alpha/beta-Hydrolases"/>
    <property type="match status" value="1"/>
</dbReference>
<dbReference type="RefSeq" id="WP_203805882.1">
    <property type="nucleotide sequence ID" value="NZ_BAAAQE010000065.1"/>
</dbReference>
<dbReference type="Gene3D" id="1.20.1290.10">
    <property type="entry name" value="AhpD-like"/>
    <property type="match status" value="1"/>
</dbReference>
<protein>
    <recommendedName>
        <fullName evidence="6">4-carboxymuconolactone decarboxylase</fullName>
    </recommendedName>
</protein>
<dbReference type="NCBIfam" id="TIGR02425">
    <property type="entry name" value="decarb_PcaC"/>
    <property type="match status" value="1"/>
</dbReference>
<evidence type="ECO:0000259" key="3">
    <source>
        <dbReference type="Pfam" id="PF02627"/>
    </source>
</evidence>
<sequence length="430" mass="44906">MLTATTFTDAPGKPLLLLGPSLGTSAETLWTACADRLYGRYHVVGWDLPGHGRSAPATGPFTVADLAREVLALADRIRPGESFGYAGDSLGGVVGLQLLLDAPDRVTAAALLCTGAKIGEAQGWLDRAKLVRAEGTEALVAGSCERWFAPGFLKKQSAAGPATSSASASSTSASPALASSTSASPASASSASASPAWASSASASRASAKAAAEAPAEALLDALRAADPESYARACEALAEFDVRDRLAEIAVPVLAVAGAHDRPTPPDSLRAIADGVLNGRLVVLDGVAHLAPAENPEVVAFLLDQHFDEQRAAGITVRREVLGAAHVDRATAATTPFTRDFQDMITRYAWNEIWTRPGLERRDRSLITLTALIALGHDEELAMHVRAARTNGLSADEIKELILQTAIYCGVPAANTAFRIAQRVLEEDE</sequence>
<evidence type="ECO:0008006" key="6">
    <source>
        <dbReference type="Google" id="ProtNLM"/>
    </source>
</evidence>
<evidence type="ECO:0000313" key="4">
    <source>
        <dbReference type="EMBL" id="GID59615.1"/>
    </source>
</evidence>
<evidence type="ECO:0000259" key="2">
    <source>
        <dbReference type="Pfam" id="PF00561"/>
    </source>
</evidence>
<dbReference type="InterPro" id="IPR029032">
    <property type="entry name" value="AhpD-like"/>
</dbReference>
<dbReference type="InterPro" id="IPR052512">
    <property type="entry name" value="4CMD/NDH-1_regulator"/>
</dbReference>